<dbReference type="EMBL" id="CADEPI010000098">
    <property type="protein sequence ID" value="CAB3374445.1"/>
    <property type="molecule type" value="Genomic_DNA"/>
</dbReference>
<accession>A0A8S1D263</accession>
<comment type="caution">
    <text evidence="2">The sequence shown here is derived from an EMBL/GenBank/DDBJ whole genome shotgun (WGS) entry which is preliminary data.</text>
</comment>
<evidence type="ECO:0000313" key="3">
    <source>
        <dbReference type="Proteomes" id="UP000494165"/>
    </source>
</evidence>
<dbReference type="PANTHER" id="PTHR33332">
    <property type="entry name" value="REVERSE TRANSCRIPTASE DOMAIN-CONTAINING PROTEIN"/>
    <property type="match status" value="1"/>
</dbReference>
<dbReference type="GO" id="GO:0071897">
    <property type="term" value="P:DNA biosynthetic process"/>
    <property type="evidence" value="ECO:0007669"/>
    <property type="project" value="UniProtKB-ARBA"/>
</dbReference>
<dbReference type="PROSITE" id="PS50878">
    <property type="entry name" value="RT_POL"/>
    <property type="match status" value="1"/>
</dbReference>
<dbReference type="InterPro" id="IPR036691">
    <property type="entry name" value="Endo/exonu/phosph_ase_sf"/>
</dbReference>
<dbReference type="Proteomes" id="UP000494165">
    <property type="component" value="Unassembled WGS sequence"/>
</dbReference>
<dbReference type="InterPro" id="IPR000477">
    <property type="entry name" value="RT_dom"/>
</dbReference>
<reference evidence="2 3" key="1">
    <citation type="submission" date="2020-04" db="EMBL/GenBank/DDBJ databases">
        <authorList>
            <person name="Alioto T."/>
            <person name="Alioto T."/>
            <person name="Gomez Garrido J."/>
        </authorList>
    </citation>
    <scope>NUCLEOTIDE SEQUENCE [LARGE SCALE GENOMIC DNA]</scope>
</reference>
<dbReference type="Gene3D" id="3.60.10.10">
    <property type="entry name" value="Endonuclease/exonuclease/phosphatase"/>
    <property type="match status" value="1"/>
</dbReference>
<keyword evidence="3" id="KW-1185">Reference proteome</keyword>
<dbReference type="OrthoDB" id="426210at2759"/>
<dbReference type="AlphaFoldDB" id="A0A8S1D263"/>
<dbReference type="SUPFAM" id="SSF56672">
    <property type="entry name" value="DNA/RNA polymerases"/>
    <property type="match status" value="1"/>
</dbReference>
<dbReference type="Pfam" id="PF00078">
    <property type="entry name" value="RVT_1"/>
    <property type="match status" value="1"/>
</dbReference>
<dbReference type="SUPFAM" id="SSF56219">
    <property type="entry name" value="DNase I-like"/>
    <property type="match status" value="1"/>
</dbReference>
<evidence type="ECO:0000313" key="2">
    <source>
        <dbReference type="EMBL" id="CAB3374445.1"/>
    </source>
</evidence>
<dbReference type="GO" id="GO:0003824">
    <property type="term" value="F:catalytic activity"/>
    <property type="evidence" value="ECO:0007669"/>
    <property type="project" value="InterPro"/>
</dbReference>
<proteinExistence type="predicted"/>
<sequence>MKNRKTVADNFALFEHHDADICAVNETWLAPEIKNYEFVPREYVVLRKDRLGGRRAAGGVLLAIRPHLQPRRLQHLEGDAEVVWASVRAGRLLLLVGSAYRRPNADQEYNSALLRSLECAARQQHNYDGVLLMGDFNLDIKWDIEPPVVGVQPAEAFIDAFAEMSFAQFVKTATRTTNTSAKIIDLLLCDVPALVVEAHVVPGTSDHEAVVAKLAVSVQKPISAPTRVPNFQRANWPLLSQVLEQRLECVSREEGVITAWEMWKKILKSYSILLKNLSPRRKSAAKVPFEASIFEIDGRTVTSAQEITEKFSEVFQSNFARAQTFPYVRRNAHATSTTAQFRGLQLAPAHVQFLLQRIKTAAPGCDGITAPLLKNCAASLSSSLCHIFQRSISSGEIPADWKTAAVTPLYKDGSKEDVQNYRPISVTSLVGKVMERILRDQLTEFLEAKDIFPASQHGFRARRSCTTLLTGLFDAWTAILDERSGSHVHAILLDLSKAFDRVPHGRLLSKLQHYGVGGDVLRWLECFLTGRTQHVKYGGVCSAPVEVLSGVVQGSVLGPLLFNVFIADLPKDISSGFEQYADDTTLWRVVTTPEDADALQNDLDRVYIWCENNGMLLNQRKSYAMDITRARAPLYFEYTVNRAPIEYVNKQRLLGVQISSDLRWDVHTDAVRAKAARVLSFAARNLRGCTQRVKRVAYLFLIKPILTFGLPAWHPTTQANTTKLERVQRRALRFIHGRRPPPLQEAKIMPIQMHLNYTDLNFFKKSEGGAIDFNHRARIIERRQLRGDANERHQRLQPPPVRSVFGQRAFSFRVVQPWNDLPPELKECTVAEFPSLCKKHLWKVNSD</sequence>
<name>A0A8S1D263_9INSE</name>
<evidence type="ECO:0000259" key="1">
    <source>
        <dbReference type="PROSITE" id="PS50878"/>
    </source>
</evidence>
<dbReference type="InterPro" id="IPR005135">
    <property type="entry name" value="Endo/exonuclease/phosphatase"/>
</dbReference>
<dbReference type="InterPro" id="IPR043502">
    <property type="entry name" value="DNA/RNA_pol_sf"/>
</dbReference>
<protein>
    <recommendedName>
        <fullName evidence="1">Reverse transcriptase domain-containing protein</fullName>
    </recommendedName>
</protein>
<feature type="domain" description="Reverse transcriptase" evidence="1">
    <location>
        <begin position="390"/>
        <end position="640"/>
    </location>
</feature>
<organism evidence="2 3">
    <name type="scientific">Cloeon dipterum</name>
    <dbReference type="NCBI Taxonomy" id="197152"/>
    <lineage>
        <taxon>Eukaryota</taxon>
        <taxon>Metazoa</taxon>
        <taxon>Ecdysozoa</taxon>
        <taxon>Arthropoda</taxon>
        <taxon>Hexapoda</taxon>
        <taxon>Insecta</taxon>
        <taxon>Pterygota</taxon>
        <taxon>Palaeoptera</taxon>
        <taxon>Ephemeroptera</taxon>
        <taxon>Pisciforma</taxon>
        <taxon>Baetidae</taxon>
        <taxon>Cloeon</taxon>
    </lineage>
</organism>
<gene>
    <name evidence="2" type="ORF">CLODIP_2_CD16345</name>
</gene>
<dbReference type="Pfam" id="PF14529">
    <property type="entry name" value="Exo_endo_phos_2"/>
    <property type="match status" value="1"/>
</dbReference>
<dbReference type="CDD" id="cd01650">
    <property type="entry name" value="RT_nLTR_like"/>
    <property type="match status" value="1"/>
</dbReference>